<dbReference type="InterPro" id="IPR029061">
    <property type="entry name" value="THDP-binding"/>
</dbReference>
<dbReference type="HOGENOM" id="CLU_013748_7_1_7"/>
<dbReference type="AlphaFoldDB" id="W4LG40"/>
<sequence>MSTAKTRHMNGGHAVVDCLRNEGVRHVFNVPGESFTSILDGMRDVNDVRLISNRQEGGACLMAEAYAKASRQPGVCVVTRGPGATNASIGVHCARHDSTPLILLVGQVARAARGREAGQEIDYTHFFGSIAKWVIEINDPRRVPEVISRAFHIARSGRPGPVVVSLPRDMLDEAADIPLVAPYPVIRAHPEPGLIKDLVERIAAAQNPIIMAGSGTEYAGAREELIRFSETFQIPVVTTYRRLSAFPNDHPHYLGNVSSAKNAARDAVAGSDLVVAIGTRLNQQSTAG</sequence>
<name>W4LG40_9BACT</name>
<dbReference type="PANTHER" id="PTHR18968:SF120">
    <property type="entry name" value="ACETOLACTATE SYNTHASE LARGE SUBUNIT"/>
    <property type="match status" value="1"/>
</dbReference>
<dbReference type="GO" id="GO:0003984">
    <property type="term" value="F:acetolactate synthase activity"/>
    <property type="evidence" value="ECO:0007669"/>
    <property type="project" value="TreeGrafter"/>
</dbReference>
<keyword evidence="5" id="KW-1185">Reference proteome</keyword>
<dbReference type="Proteomes" id="UP000019140">
    <property type="component" value="Unassembled WGS sequence"/>
</dbReference>
<evidence type="ECO:0000259" key="3">
    <source>
        <dbReference type="Pfam" id="PF02776"/>
    </source>
</evidence>
<dbReference type="EMBL" id="AZHX01002103">
    <property type="protein sequence ID" value="ETW97073.1"/>
    <property type="molecule type" value="Genomic_DNA"/>
</dbReference>
<dbReference type="GO" id="GO:0009097">
    <property type="term" value="P:isoleucine biosynthetic process"/>
    <property type="evidence" value="ECO:0007669"/>
    <property type="project" value="TreeGrafter"/>
</dbReference>
<accession>W4LG40</accession>
<dbReference type="SUPFAM" id="SSF52518">
    <property type="entry name" value="Thiamin diphosphate-binding fold (THDP-binding)"/>
    <property type="match status" value="1"/>
</dbReference>
<feature type="domain" description="Thiamine pyrophosphate enzyme central" evidence="2">
    <location>
        <begin position="195"/>
        <end position="287"/>
    </location>
</feature>
<dbReference type="Pfam" id="PF02776">
    <property type="entry name" value="TPP_enzyme_N"/>
    <property type="match status" value="1"/>
</dbReference>
<dbReference type="SUPFAM" id="SSF52467">
    <property type="entry name" value="DHS-like NAD/FAD-binding domain"/>
    <property type="match status" value="1"/>
</dbReference>
<evidence type="ECO:0000259" key="2">
    <source>
        <dbReference type="Pfam" id="PF00205"/>
    </source>
</evidence>
<dbReference type="InterPro" id="IPR029035">
    <property type="entry name" value="DHS-like_NAD/FAD-binding_dom"/>
</dbReference>
<dbReference type="PANTHER" id="PTHR18968">
    <property type="entry name" value="THIAMINE PYROPHOSPHATE ENZYMES"/>
    <property type="match status" value="1"/>
</dbReference>
<protein>
    <recommendedName>
        <fullName evidence="6">Thiamine pyrophosphate enzyme N-terminal TPP-binding domain-containing protein</fullName>
    </recommendedName>
</protein>
<dbReference type="GO" id="GO:0030976">
    <property type="term" value="F:thiamine pyrophosphate binding"/>
    <property type="evidence" value="ECO:0007669"/>
    <property type="project" value="InterPro"/>
</dbReference>
<evidence type="ECO:0000313" key="4">
    <source>
        <dbReference type="EMBL" id="ETW97073.1"/>
    </source>
</evidence>
<organism evidence="4 5">
    <name type="scientific">Candidatus Entotheonella gemina</name>
    <dbReference type="NCBI Taxonomy" id="1429439"/>
    <lineage>
        <taxon>Bacteria</taxon>
        <taxon>Pseudomonadati</taxon>
        <taxon>Nitrospinota/Tectimicrobiota group</taxon>
        <taxon>Candidatus Tectimicrobiota</taxon>
        <taxon>Candidatus Entotheonellia</taxon>
        <taxon>Candidatus Entotheonellales</taxon>
        <taxon>Candidatus Entotheonellaceae</taxon>
        <taxon>Candidatus Entotheonella</taxon>
    </lineage>
</organism>
<dbReference type="Pfam" id="PF00205">
    <property type="entry name" value="TPP_enzyme_M"/>
    <property type="match status" value="1"/>
</dbReference>
<dbReference type="GO" id="GO:0005948">
    <property type="term" value="C:acetolactate synthase complex"/>
    <property type="evidence" value="ECO:0007669"/>
    <property type="project" value="TreeGrafter"/>
</dbReference>
<dbReference type="GO" id="GO:0000287">
    <property type="term" value="F:magnesium ion binding"/>
    <property type="evidence" value="ECO:0007669"/>
    <property type="project" value="InterPro"/>
</dbReference>
<evidence type="ECO:0000256" key="1">
    <source>
        <dbReference type="ARBA" id="ARBA00007812"/>
    </source>
</evidence>
<dbReference type="InterPro" id="IPR012001">
    <property type="entry name" value="Thiamin_PyroP_enz_TPP-bd_dom"/>
</dbReference>
<dbReference type="InterPro" id="IPR045229">
    <property type="entry name" value="TPP_enz"/>
</dbReference>
<reference evidence="4 5" key="1">
    <citation type="journal article" date="2014" name="Nature">
        <title>An environmental bacterial taxon with a large and distinct metabolic repertoire.</title>
        <authorList>
            <person name="Wilson M.C."/>
            <person name="Mori T."/>
            <person name="Ruckert C."/>
            <person name="Uria A.R."/>
            <person name="Helf M.J."/>
            <person name="Takada K."/>
            <person name="Gernert C."/>
            <person name="Steffens U.A."/>
            <person name="Heycke N."/>
            <person name="Schmitt S."/>
            <person name="Rinke C."/>
            <person name="Helfrich E.J."/>
            <person name="Brachmann A.O."/>
            <person name="Gurgui C."/>
            <person name="Wakimoto T."/>
            <person name="Kracht M."/>
            <person name="Crusemann M."/>
            <person name="Hentschel U."/>
            <person name="Abe I."/>
            <person name="Matsunaga S."/>
            <person name="Kalinowski J."/>
            <person name="Takeyama H."/>
            <person name="Piel J."/>
        </authorList>
    </citation>
    <scope>NUCLEOTIDE SEQUENCE [LARGE SCALE GENOMIC DNA]</scope>
    <source>
        <strain evidence="5">TSY2</strain>
    </source>
</reference>
<proteinExistence type="inferred from homology"/>
<dbReference type="Gene3D" id="3.40.50.1220">
    <property type="entry name" value="TPP-binding domain"/>
    <property type="match status" value="1"/>
</dbReference>
<dbReference type="CDD" id="cd07035">
    <property type="entry name" value="TPP_PYR_POX_like"/>
    <property type="match status" value="1"/>
</dbReference>
<dbReference type="FunFam" id="3.40.50.970:FF:000007">
    <property type="entry name" value="Acetolactate synthase"/>
    <property type="match status" value="1"/>
</dbReference>
<feature type="domain" description="Thiamine pyrophosphate enzyme N-terminal TPP-binding" evidence="3">
    <location>
        <begin position="9"/>
        <end position="124"/>
    </location>
</feature>
<evidence type="ECO:0008006" key="6">
    <source>
        <dbReference type="Google" id="ProtNLM"/>
    </source>
</evidence>
<dbReference type="InterPro" id="IPR012000">
    <property type="entry name" value="Thiamin_PyroP_enz_cen_dom"/>
</dbReference>
<dbReference type="GO" id="GO:0050660">
    <property type="term" value="F:flavin adenine dinucleotide binding"/>
    <property type="evidence" value="ECO:0007669"/>
    <property type="project" value="TreeGrafter"/>
</dbReference>
<comment type="caution">
    <text evidence="4">The sequence shown here is derived from an EMBL/GenBank/DDBJ whole genome shotgun (WGS) entry which is preliminary data.</text>
</comment>
<dbReference type="GO" id="GO:0009099">
    <property type="term" value="P:L-valine biosynthetic process"/>
    <property type="evidence" value="ECO:0007669"/>
    <property type="project" value="TreeGrafter"/>
</dbReference>
<comment type="similarity">
    <text evidence="1">Belongs to the TPP enzyme family.</text>
</comment>
<gene>
    <name evidence="4" type="ORF">ETSY2_45225</name>
</gene>
<evidence type="ECO:0000313" key="5">
    <source>
        <dbReference type="Proteomes" id="UP000019140"/>
    </source>
</evidence>
<dbReference type="Gene3D" id="3.40.50.970">
    <property type="match status" value="1"/>
</dbReference>
<feature type="non-terminal residue" evidence="4">
    <location>
        <position position="288"/>
    </location>
</feature>